<dbReference type="EMBL" id="NAFL01000154">
    <property type="protein sequence ID" value="OSJ36992.1"/>
    <property type="molecule type" value="Genomic_DNA"/>
</dbReference>
<comment type="caution">
    <text evidence="1">The sequence shown here is derived from an EMBL/GenBank/DDBJ whole genome shotgun (WGS) entry which is preliminary data.</text>
</comment>
<evidence type="ECO:0000313" key="2">
    <source>
        <dbReference type="Proteomes" id="UP000193335"/>
    </source>
</evidence>
<proteinExistence type="predicted"/>
<organism evidence="1 2">
    <name type="scientific">Bradyrhizobium japonicum</name>
    <dbReference type="NCBI Taxonomy" id="375"/>
    <lineage>
        <taxon>Bacteria</taxon>
        <taxon>Pseudomonadati</taxon>
        <taxon>Pseudomonadota</taxon>
        <taxon>Alphaproteobacteria</taxon>
        <taxon>Hyphomicrobiales</taxon>
        <taxon>Nitrobacteraceae</taxon>
        <taxon>Bradyrhizobium</taxon>
    </lineage>
</organism>
<accession>A0A1Y2JZ16</accession>
<name>A0A1Y2JZ16_BRAJP</name>
<evidence type="ECO:0000313" key="1">
    <source>
        <dbReference type="EMBL" id="OSJ36992.1"/>
    </source>
</evidence>
<protein>
    <submittedName>
        <fullName evidence="1">Uncharacterized protein</fullName>
    </submittedName>
</protein>
<reference evidence="1 2" key="1">
    <citation type="submission" date="2017-03" db="EMBL/GenBank/DDBJ databases">
        <title>Whole genome sequences of fourteen strains of Bradyrhizobium canariense and one strain of Bradyrhizobium japonicum isolated from Lupinus (Papilionoideae: Genisteae) species in Algeria.</title>
        <authorList>
            <person name="Crovadore J."/>
            <person name="Chekireb D."/>
            <person name="Brachmann A."/>
            <person name="Chablais R."/>
            <person name="Cochard B."/>
            <person name="Lefort F."/>
        </authorList>
    </citation>
    <scope>NUCLEOTIDE SEQUENCE [LARGE SCALE GENOMIC DNA]</scope>
    <source>
        <strain evidence="1 2">UBMA197</strain>
    </source>
</reference>
<gene>
    <name evidence="1" type="ORF">BSZ19_01505</name>
</gene>
<dbReference type="AlphaFoldDB" id="A0A1Y2JZ16"/>
<sequence>MASALPRGVPMSDSATASELARLMKVTEAIVAELERQRVADAVADLGFDPMEMARAVIRAADGDVVPFPGPRGH</sequence>
<dbReference type="Proteomes" id="UP000193335">
    <property type="component" value="Unassembled WGS sequence"/>
</dbReference>